<reference evidence="1 2" key="1">
    <citation type="submission" date="2019-11" db="EMBL/GenBank/DDBJ databases">
        <title>Spirosoma endbachense sp. nov., isolated from a natural salt meadow.</title>
        <authorList>
            <person name="Rojas J."/>
            <person name="Ambika Manirajan B."/>
            <person name="Ratering S."/>
            <person name="Suarez C."/>
            <person name="Geissler-Plaum R."/>
            <person name="Schnell S."/>
        </authorList>
    </citation>
    <scope>NUCLEOTIDE SEQUENCE [LARGE SCALE GENOMIC DNA]</scope>
    <source>
        <strain evidence="1 2">I-24</strain>
    </source>
</reference>
<dbReference type="AlphaFoldDB" id="A0A6P1VQY2"/>
<keyword evidence="2" id="KW-1185">Reference proteome</keyword>
<accession>A0A6P1VQY2</accession>
<dbReference type="KEGG" id="senf:GJR95_08760"/>
<dbReference type="EMBL" id="CP045997">
    <property type="protein sequence ID" value="QHV95105.1"/>
    <property type="molecule type" value="Genomic_DNA"/>
</dbReference>
<proteinExistence type="predicted"/>
<gene>
    <name evidence="1" type="ORF">GJR95_08760</name>
</gene>
<protein>
    <submittedName>
        <fullName evidence="1">Uncharacterized protein</fullName>
    </submittedName>
</protein>
<name>A0A6P1VQY2_9BACT</name>
<organism evidence="1 2">
    <name type="scientific">Spirosoma endbachense</name>
    <dbReference type="NCBI Taxonomy" id="2666025"/>
    <lineage>
        <taxon>Bacteria</taxon>
        <taxon>Pseudomonadati</taxon>
        <taxon>Bacteroidota</taxon>
        <taxon>Cytophagia</taxon>
        <taxon>Cytophagales</taxon>
        <taxon>Cytophagaceae</taxon>
        <taxon>Spirosoma</taxon>
    </lineage>
</organism>
<dbReference type="RefSeq" id="WP_162385519.1">
    <property type="nucleotide sequence ID" value="NZ_CP045997.1"/>
</dbReference>
<evidence type="ECO:0000313" key="2">
    <source>
        <dbReference type="Proteomes" id="UP000464577"/>
    </source>
</evidence>
<evidence type="ECO:0000313" key="1">
    <source>
        <dbReference type="EMBL" id="QHV95105.1"/>
    </source>
</evidence>
<dbReference type="Proteomes" id="UP000464577">
    <property type="component" value="Chromosome"/>
</dbReference>
<sequence>MINSKARKTVSEFGGLPFAEQAAIIWQKGQPVATRHLPDFRLHLYAVDHFFVEMWVCRRRFIVTLFRPITDTDDLLPYVNLGLPVQNSIC</sequence>